<dbReference type="AlphaFoldDB" id="A0A382DDZ0"/>
<gene>
    <name evidence="2" type="ORF">METZ01_LOCUS188755</name>
</gene>
<organism evidence="2">
    <name type="scientific">marine metagenome</name>
    <dbReference type="NCBI Taxonomy" id="408172"/>
    <lineage>
        <taxon>unclassified sequences</taxon>
        <taxon>metagenomes</taxon>
        <taxon>ecological metagenomes</taxon>
    </lineage>
</organism>
<dbReference type="InterPro" id="IPR006342">
    <property type="entry name" value="FkbM_mtfrase"/>
</dbReference>
<evidence type="ECO:0000313" key="2">
    <source>
        <dbReference type="EMBL" id="SVB35901.1"/>
    </source>
</evidence>
<dbReference type="NCBIfam" id="TIGR01444">
    <property type="entry name" value="fkbM_fam"/>
    <property type="match status" value="1"/>
</dbReference>
<name>A0A382DDZ0_9ZZZZ</name>
<proteinExistence type="predicted"/>
<reference evidence="2" key="1">
    <citation type="submission" date="2018-05" db="EMBL/GenBank/DDBJ databases">
        <authorList>
            <person name="Lanie J.A."/>
            <person name="Ng W.-L."/>
            <person name="Kazmierczak K.M."/>
            <person name="Andrzejewski T.M."/>
            <person name="Davidsen T.M."/>
            <person name="Wayne K.J."/>
            <person name="Tettelin H."/>
            <person name="Glass J.I."/>
            <person name="Rusch D."/>
            <person name="Podicherti R."/>
            <person name="Tsui H.-C.T."/>
            <person name="Winkler M.E."/>
        </authorList>
    </citation>
    <scope>NUCLEOTIDE SEQUENCE</scope>
</reference>
<sequence length="174" mass="19948">KKDFFLSYESNLNTFHNYGTVEGHLTGETIEVDTYTVPAILRQANCEKLDLIRMDVEGHEVDVIEGMLEQIRNETLLPSIIFETHLSRYNEENNMQKVLRQLFNLGYQAMYVASSWQKGSSIIESKGYQSLLTIPTDGVRRSIYKDIGNEDAEDLICNTGGIRTVYLKHKSTKF</sequence>
<evidence type="ECO:0000259" key="1">
    <source>
        <dbReference type="Pfam" id="PF05050"/>
    </source>
</evidence>
<dbReference type="InterPro" id="IPR029063">
    <property type="entry name" value="SAM-dependent_MTases_sf"/>
</dbReference>
<dbReference type="SUPFAM" id="SSF53335">
    <property type="entry name" value="S-adenosyl-L-methionine-dependent methyltransferases"/>
    <property type="match status" value="1"/>
</dbReference>
<dbReference type="EMBL" id="UINC01038619">
    <property type="protein sequence ID" value="SVB35901.1"/>
    <property type="molecule type" value="Genomic_DNA"/>
</dbReference>
<dbReference type="Pfam" id="PF05050">
    <property type="entry name" value="Methyltransf_21"/>
    <property type="match status" value="1"/>
</dbReference>
<feature type="domain" description="Methyltransferase FkbM" evidence="1">
    <location>
        <begin position="12"/>
        <end position="108"/>
    </location>
</feature>
<accession>A0A382DDZ0</accession>
<dbReference type="Gene3D" id="3.40.50.150">
    <property type="entry name" value="Vaccinia Virus protein VP39"/>
    <property type="match status" value="1"/>
</dbReference>
<protein>
    <recommendedName>
        <fullName evidence="1">Methyltransferase FkbM domain-containing protein</fullName>
    </recommendedName>
</protein>
<feature type="non-terminal residue" evidence="2">
    <location>
        <position position="1"/>
    </location>
</feature>